<accession>A0A3D8YD50</accession>
<dbReference type="SUPFAM" id="SSF50118">
    <property type="entry name" value="Cell growth inhibitor/plasmid maintenance toxic component"/>
    <property type="match status" value="1"/>
</dbReference>
<dbReference type="InterPro" id="IPR011067">
    <property type="entry name" value="Plasmid_toxin/cell-grow_inhib"/>
</dbReference>
<dbReference type="Pfam" id="PF02452">
    <property type="entry name" value="PemK_toxin"/>
    <property type="match status" value="1"/>
</dbReference>
<dbReference type="EMBL" id="QNUL01000005">
    <property type="protein sequence ID" value="REA62381.1"/>
    <property type="molecule type" value="Genomic_DNA"/>
</dbReference>
<sequence length="112" mass="12528">MALYQQGDIVAVLFPFTDISQSKKRPAIVISNDLVNQTGDYLLIQITSQVKTDHLSIAIDQSDFIGSPLPLRSFVRIHKIFLLNESLISNRVTSLKPVFLTSLTTQLQKLIS</sequence>
<gene>
    <name evidence="1" type="ORF">DSL64_08960</name>
</gene>
<dbReference type="RefSeq" id="WP_115830401.1">
    <property type="nucleotide sequence ID" value="NZ_QNUL01000005.1"/>
</dbReference>
<dbReference type="PANTHER" id="PTHR33988">
    <property type="entry name" value="ENDORIBONUCLEASE MAZF-RELATED"/>
    <property type="match status" value="1"/>
</dbReference>
<dbReference type="Gene3D" id="2.30.30.110">
    <property type="match status" value="1"/>
</dbReference>
<dbReference type="AlphaFoldDB" id="A0A3D8YD50"/>
<proteinExistence type="predicted"/>
<dbReference type="OrthoDB" id="129822at2"/>
<evidence type="ECO:0008006" key="3">
    <source>
        <dbReference type="Google" id="ProtNLM"/>
    </source>
</evidence>
<name>A0A3D8YD50_9BACT</name>
<evidence type="ECO:0000313" key="1">
    <source>
        <dbReference type="EMBL" id="REA62381.1"/>
    </source>
</evidence>
<dbReference type="InterPro" id="IPR003477">
    <property type="entry name" value="PemK-like"/>
</dbReference>
<dbReference type="GO" id="GO:0003677">
    <property type="term" value="F:DNA binding"/>
    <property type="evidence" value="ECO:0007669"/>
    <property type="project" value="InterPro"/>
</dbReference>
<dbReference type="GO" id="GO:0016075">
    <property type="term" value="P:rRNA catabolic process"/>
    <property type="evidence" value="ECO:0007669"/>
    <property type="project" value="TreeGrafter"/>
</dbReference>
<keyword evidence="2" id="KW-1185">Reference proteome</keyword>
<dbReference type="PANTHER" id="PTHR33988:SF2">
    <property type="entry name" value="ENDORIBONUCLEASE MAZF"/>
    <property type="match status" value="1"/>
</dbReference>
<organism evidence="1 2">
    <name type="scientific">Dyadobacter luteus</name>
    <dbReference type="NCBI Taxonomy" id="2259619"/>
    <lineage>
        <taxon>Bacteria</taxon>
        <taxon>Pseudomonadati</taxon>
        <taxon>Bacteroidota</taxon>
        <taxon>Cytophagia</taxon>
        <taxon>Cytophagales</taxon>
        <taxon>Spirosomataceae</taxon>
        <taxon>Dyadobacter</taxon>
    </lineage>
</organism>
<dbReference type="GO" id="GO:0006402">
    <property type="term" value="P:mRNA catabolic process"/>
    <property type="evidence" value="ECO:0007669"/>
    <property type="project" value="TreeGrafter"/>
</dbReference>
<reference evidence="1 2" key="1">
    <citation type="submission" date="2018-07" db="EMBL/GenBank/DDBJ databases">
        <title>Dyadobacter roseus sp. nov., isolated from rose rhizosphere soil.</title>
        <authorList>
            <person name="Chen L."/>
        </authorList>
    </citation>
    <scope>NUCLEOTIDE SEQUENCE [LARGE SCALE GENOMIC DNA]</scope>
    <source>
        <strain evidence="1 2">RS19</strain>
    </source>
</reference>
<evidence type="ECO:0000313" key="2">
    <source>
        <dbReference type="Proteomes" id="UP000256373"/>
    </source>
</evidence>
<dbReference type="Proteomes" id="UP000256373">
    <property type="component" value="Unassembled WGS sequence"/>
</dbReference>
<dbReference type="GO" id="GO:0004521">
    <property type="term" value="F:RNA endonuclease activity"/>
    <property type="evidence" value="ECO:0007669"/>
    <property type="project" value="TreeGrafter"/>
</dbReference>
<protein>
    <recommendedName>
        <fullName evidence="3">Type II toxin-antitoxin system PemK/MazF family toxin</fullName>
    </recommendedName>
</protein>
<comment type="caution">
    <text evidence="1">The sequence shown here is derived from an EMBL/GenBank/DDBJ whole genome shotgun (WGS) entry which is preliminary data.</text>
</comment>